<comment type="cofactor">
    <cofactor evidence="1">
        <name>Zn(2+)</name>
        <dbReference type="ChEBI" id="CHEBI:29105"/>
    </cofactor>
</comment>
<dbReference type="GO" id="GO:0016811">
    <property type="term" value="F:hydrolase activity, acting on carbon-nitrogen (but not peptide) bonds, in linear amides"/>
    <property type="evidence" value="ECO:0007669"/>
    <property type="project" value="TreeGrafter"/>
</dbReference>
<dbReference type="PANTHER" id="PTHR35005">
    <property type="entry name" value="3-DEHYDRO-SCYLLO-INOSOSE HYDROLASE"/>
    <property type="match status" value="1"/>
</dbReference>
<evidence type="ECO:0000313" key="7">
    <source>
        <dbReference type="Proteomes" id="UP000248764"/>
    </source>
</evidence>
<evidence type="ECO:0000313" key="6">
    <source>
        <dbReference type="EMBL" id="PZF79526.1"/>
    </source>
</evidence>
<evidence type="ECO:0000256" key="5">
    <source>
        <dbReference type="ARBA" id="ARBA00024029"/>
    </source>
</evidence>
<dbReference type="SUPFAM" id="SSF102215">
    <property type="entry name" value="Creatininase"/>
    <property type="match status" value="1"/>
</dbReference>
<keyword evidence="2" id="KW-0479">Metal-binding</keyword>
<protein>
    <submittedName>
        <fullName evidence="6">Mycofactocin biosynthesis peptidyl-dipeptidase MftE</fullName>
    </submittedName>
</protein>
<evidence type="ECO:0000256" key="2">
    <source>
        <dbReference type="ARBA" id="ARBA00022723"/>
    </source>
</evidence>
<proteinExistence type="inferred from homology"/>
<dbReference type="InterPro" id="IPR023871">
    <property type="entry name" value="MftE"/>
</dbReference>
<dbReference type="Gene3D" id="3.40.50.10310">
    <property type="entry name" value="Creatininase"/>
    <property type="match status" value="1"/>
</dbReference>
<dbReference type="InterPro" id="IPR003785">
    <property type="entry name" value="Creatininase/forma_Hydrolase"/>
</dbReference>
<dbReference type="GO" id="GO:0046872">
    <property type="term" value="F:metal ion binding"/>
    <property type="evidence" value="ECO:0007669"/>
    <property type="project" value="UniProtKB-KW"/>
</dbReference>
<evidence type="ECO:0000256" key="1">
    <source>
        <dbReference type="ARBA" id="ARBA00001947"/>
    </source>
</evidence>
<dbReference type="Proteomes" id="UP000248764">
    <property type="component" value="Unassembled WGS sequence"/>
</dbReference>
<evidence type="ECO:0000256" key="3">
    <source>
        <dbReference type="ARBA" id="ARBA00022801"/>
    </source>
</evidence>
<keyword evidence="3" id="KW-0378">Hydrolase</keyword>
<evidence type="ECO:0000256" key="4">
    <source>
        <dbReference type="ARBA" id="ARBA00022833"/>
    </source>
</evidence>
<comment type="caution">
    <text evidence="6">The sequence shown here is derived from an EMBL/GenBank/DDBJ whole genome shotgun (WGS) entry which is preliminary data.</text>
</comment>
<name>A0A2W2C175_9ACTN</name>
<sequence length="223" mass="22494">MTLLGDLRWPSVPSDAILALPIGSTEQHGPHLPLSTDADVAVALCGALAAARSDVVVAPLLPYGASGEHQDFPGTVSIGTAALTQVLIELGRSASATFPRLLVVSGHGGNLEAVRAALATLTAESRDVLAWFPRWSGDAHAGFVETSLQLHLSASRVVLSAAEAGAVAPLEELMPALRSGGVRSVSPNGVLGDPAGASASAGREIFDGLAADLVTAVAAWVAS</sequence>
<dbReference type="NCBIfam" id="TIGR03964">
    <property type="entry name" value="mycofact_creat"/>
    <property type="match status" value="1"/>
</dbReference>
<dbReference type="InterPro" id="IPR024087">
    <property type="entry name" value="Creatininase-like_sf"/>
</dbReference>
<accession>A0A2W2C175</accession>
<dbReference type="PANTHER" id="PTHR35005:SF1">
    <property type="entry name" value="2-AMINO-5-FORMYLAMINO-6-RIBOSYLAMINOPYRIMIDIN-4(3H)-ONE 5'-MONOPHOSPHATE DEFORMYLASE"/>
    <property type="match status" value="1"/>
</dbReference>
<dbReference type="EMBL" id="POTW01000133">
    <property type="protein sequence ID" value="PZF79526.1"/>
    <property type="molecule type" value="Genomic_DNA"/>
</dbReference>
<reference evidence="6 7" key="1">
    <citation type="submission" date="2018-01" db="EMBL/GenBank/DDBJ databases">
        <title>Draft genome sequence of Jiangella sp. GTF31.</title>
        <authorList>
            <person name="Sahin N."/>
            <person name="Ay H."/>
            <person name="Saygin H."/>
        </authorList>
    </citation>
    <scope>NUCLEOTIDE SEQUENCE [LARGE SCALE GENOMIC DNA]</scope>
    <source>
        <strain evidence="6 7">GTF31</strain>
    </source>
</reference>
<dbReference type="RefSeq" id="WP_111258456.1">
    <property type="nucleotide sequence ID" value="NZ_POTW01000133.1"/>
</dbReference>
<comment type="similarity">
    <text evidence="5">Belongs to the creatininase superfamily.</text>
</comment>
<organism evidence="6 7">
    <name type="scientific">Jiangella anatolica</name>
    <dbReference type="NCBI Taxonomy" id="2670374"/>
    <lineage>
        <taxon>Bacteria</taxon>
        <taxon>Bacillati</taxon>
        <taxon>Actinomycetota</taxon>
        <taxon>Actinomycetes</taxon>
        <taxon>Jiangellales</taxon>
        <taxon>Jiangellaceae</taxon>
        <taxon>Jiangella</taxon>
    </lineage>
</organism>
<gene>
    <name evidence="6" type="primary">mftE</name>
    <name evidence="6" type="ORF">C1I92_30785</name>
</gene>
<keyword evidence="7" id="KW-1185">Reference proteome</keyword>
<dbReference type="AlphaFoldDB" id="A0A2W2C175"/>
<dbReference type="GO" id="GO:0009231">
    <property type="term" value="P:riboflavin biosynthetic process"/>
    <property type="evidence" value="ECO:0007669"/>
    <property type="project" value="TreeGrafter"/>
</dbReference>
<keyword evidence="4" id="KW-0862">Zinc</keyword>
<dbReference type="Pfam" id="PF02633">
    <property type="entry name" value="Creatininase"/>
    <property type="match status" value="1"/>
</dbReference>